<dbReference type="NCBIfam" id="TIGR02937">
    <property type="entry name" value="sigma70-ECF"/>
    <property type="match status" value="1"/>
</dbReference>
<feature type="domain" description="Alpha-L-arabinofuranosidase B arabinose-binding" evidence="7">
    <location>
        <begin position="345"/>
        <end position="474"/>
    </location>
</feature>
<dbReference type="InterPro" id="IPR036388">
    <property type="entry name" value="WH-like_DNA-bd_sf"/>
</dbReference>
<gene>
    <name evidence="8" type="ORF">Ato02nite_091770</name>
</gene>
<evidence type="ECO:0000313" key="9">
    <source>
        <dbReference type="Proteomes" id="UP000677082"/>
    </source>
</evidence>
<dbReference type="SUPFAM" id="SSF110221">
    <property type="entry name" value="AbfB domain"/>
    <property type="match status" value="1"/>
</dbReference>
<proteinExistence type="inferred from homology"/>
<evidence type="ECO:0000313" key="8">
    <source>
        <dbReference type="EMBL" id="GIM97384.1"/>
    </source>
</evidence>
<dbReference type="Proteomes" id="UP000677082">
    <property type="component" value="Unassembled WGS sequence"/>
</dbReference>
<evidence type="ECO:0000256" key="5">
    <source>
        <dbReference type="RuleBase" id="RU000716"/>
    </source>
</evidence>
<dbReference type="PANTHER" id="PTHR43133:SF8">
    <property type="entry name" value="RNA POLYMERASE SIGMA FACTOR HI_1459-RELATED"/>
    <property type="match status" value="1"/>
</dbReference>
<evidence type="ECO:0000259" key="6">
    <source>
        <dbReference type="Pfam" id="PF04542"/>
    </source>
</evidence>
<accession>A0A919WBW3</accession>
<evidence type="ECO:0000256" key="1">
    <source>
        <dbReference type="ARBA" id="ARBA00023015"/>
    </source>
</evidence>
<keyword evidence="1 5" id="KW-0805">Transcription regulation</keyword>
<dbReference type="InterPro" id="IPR039425">
    <property type="entry name" value="RNA_pol_sigma-70-like"/>
</dbReference>
<dbReference type="InterPro" id="IPR013325">
    <property type="entry name" value="RNA_pol_sigma_r2"/>
</dbReference>
<evidence type="ECO:0000256" key="2">
    <source>
        <dbReference type="ARBA" id="ARBA00023082"/>
    </source>
</evidence>
<dbReference type="GO" id="GO:0016987">
    <property type="term" value="F:sigma factor activity"/>
    <property type="evidence" value="ECO:0007669"/>
    <property type="project" value="UniProtKB-KW"/>
</dbReference>
<dbReference type="InterPro" id="IPR014284">
    <property type="entry name" value="RNA_pol_sigma-70_dom"/>
</dbReference>
<keyword evidence="9" id="KW-1185">Reference proteome</keyword>
<dbReference type="PANTHER" id="PTHR43133">
    <property type="entry name" value="RNA POLYMERASE ECF-TYPE SIGMA FACTO"/>
    <property type="match status" value="1"/>
</dbReference>
<dbReference type="GO" id="GO:0046556">
    <property type="term" value="F:alpha-L-arabinofuranosidase activity"/>
    <property type="evidence" value="ECO:0007669"/>
    <property type="project" value="InterPro"/>
</dbReference>
<dbReference type="InterPro" id="IPR007627">
    <property type="entry name" value="RNA_pol_sigma70_r2"/>
</dbReference>
<dbReference type="Pfam" id="PF05270">
    <property type="entry name" value="AbfB"/>
    <property type="match status" value="1"/>
</dbReference>
<organism evidence="8 9">
    <name type="scientific">Paractinoplanes toevensis</name>
    <dbReference type="NCBI Taxonomy" id="571911"/>
    <lineage>
        <taxon>Bacteria</taxon>
        <taxon>Bacillati</taxon>
        <taxon>Actinomycetota</taxon>
        <taxon>Actinomycetes</taxon>
        <taxon>Micromonosporales</taxon>
        <taxon>Micromonosporaceae</taxon>
        <taxon>Paractinoplanes</taxon>
    </lineage>
</organism>
<keyword evidence="2 5" id="KW-0731">Sigma factor</keyword>
<name>A0A919WBW3_9ACTN</name>
<dbReference type="CDD" id="cd23399">
    <property type="entry name" value="beta-trefoil_ABD_ABFB"/>
    <property type="match status" value="1"/>
</dbReference>
<dbReference type="InterPro" id="IPR007934">
    <property type="entry name" value="AbfB_ABD"/>
</dbReference>
<dbReference type="AlphaFoldDB" id="A0A919WBW3"/>
<evidence type="ECO:0000259" key="7">
    <source>
        <dbReference type="Pfam" id="PF05270"/>
    </source>
</evidence>
<feature type="domain" description="RNA polymerase sigma-70 region 2" evidence="6">
    <location>
        <begin position="36"/>
        <end position="103"/>
    </location>
</feature>
<evidence type="ECO:0000256" key="4">
    <source>
        <dbReference type="ARBA" id="ARBA00023163"/>
    </source>
</evidence>
<dbReference type="Gene3D" id="2.80.10.50">
    <property type="match status" value="2"/>
</dbReference>
<dbReference type="GO" id="GO:0003677">
    <property type="term" value="F:DNA binding"/>
    <property type="evidence" value="ECO:0007669"/>
    <property type="project" value="UniProtKB-KW"/>
</dbReference>
<dbReference type="InterPro" id="IPR036195">
    <property type="entry name" value="AbfB_ABD_sf"/>
</dbReference>
<dbReference type="SUPFAM" id="SSF88946">
    <property type="entry name" value="Sigma2 domain of RNA polymerase sigma factors"/>
    <property type="match status" value="1"/>
</dbReference>
<dbReference type="EMBL" id="BOQN01000143">
    <property type="protein sequence ID" value="GIM97384.1"/>
    <property type="molecule type" value="Genomic_DNA"/>
</dbReference>
<evidence type="ECO:0000256" key="3">
    <source>
        <dbReference type="ARBA" id="ARBA00023125"/>
    </source>
</evidence>
<comment type="similarity">
    <text evidence="5">Belongs to the sigma-70 factor family. ECF subfamily.</text>
</comment>
<reference evidence="8 9" key="1">
    <citation type="submission" date="2021-03" db="EMBL/GenBank/DDBJ databases">
        <title>Whole genome shotgun sequence of Actinoplanes toevensis NBRC 105298.</title>
        <authorList>
            <person name="Komaki H."/>
            <person name="Tamura T."/>
        </authorList>
    </citation>
    <scope>NUCLEOTIDE SEQUENCE [LARGE SCALE GENOMIC DNA]</scope>
    <source>
        <strain evidence="8 9">NBRC 105298</strain>
    </source>
</reference>
<protein>
    <recommendedName>
        <fullName evidence="5">RNA polymerase sigma factor</fullName>
    </recommendedName>
</protein>
<dbReference type="RefSeq" id="WP_246608136.1">
    <property type="nucleotide sequence ID" value="NZ_BOQN01000143.1"/>
</dbReference>
<keyword evidence="3 5" id="KW-0238">DNA-binding</keyword>
<dbReference type="Gene3D" id="1.10.10.10">
    <property type="entry name" value="Winged helix-like DNA-binding domain superfamily/Winged helix DNA-binding domain"/>
    <property type="match status" value="1"/>
</dbReference>
<dbReference type="PROSITE" id="PS01063">
    <property type="entry name" value="SIGMA70_ECF"/>
    <property type="match status" value="1"/>
</dbReference>
<dbReference type="InterPro" id="IPR000838">
    <property type="entry name" value="RNA_pol_sigma70_ECF_CS"/>
</dbReference>
<keyword evidence="4 5" id="KW-0804">Transcription</keyword>
<dbReference type="Gene3D" id="1.10.1740.10">
    <property type="match status" value="1"/>
</dbReference>
<sequence>MTGRLATEPRARRDREADDALAAAARAGDREALDVLVRRHLPMVYNLVRQVLGADPDVDDVVQDVVLRALRQLRGLRRPESFRPWLAAIAVHEVGTYLARAGRVAGRTAALEEAAWRPDASAELEGPALLRVEIAGQRRQVRHASRWLSAEDRAVLALWWLESVGELSRTEVAASLGLTVGHAGVRLQRMREQLDLSRAIVAALEAMPGCPDLADVVAEWDGVPNPFWRKRIARHTRSCPACTGTAAGMIPTERLLLGFVLLPVPQAVGAATSTTVATGTTPSLLSRVLHAPGPRGWAVAAAVAALAVAGAWVTTTDRADRPPSVTPVVAAPSSAAGTIRTGRLSLESANSGGRFVAIDGDRGELDAVTTGAARRRATFEAVPGLADRGCFTFRTADGRHLRHQEWRLRTSKDQKTSLARGDATFCVQAGGIAGSVSLESANYPGFFLRHVGTELWVDQYDGTDGFRADSSFLVRAPLI</sequence>
<dbReference type="Pfam" id="PF04542">
    <property type="entry name" value="Sigma70_r2"/>
    <property type="match status" value="1"/>
</dbReference>
<dbReference type="GO" id="GO:0046373">
    <property type="term" value="P:L-arabinose metabolic process"/>
    <property type="evidence" value="ECO:0007669"/>
    <property type="project" value="InterPro"/>
</dbReference>
<comment type="caution">
    <text evidence="8">The sequence shown here is derived from an EMBL/GenBank/DDBJ whole genome shotgun (WGS) entry which is preliminary data.</text>
</comment>
<dbReference type="GO" id="GO:0006352">
    <property type="term" value="P:DNA-templated transcription initiation"/>
    <property type="evidence" value="ECO:0007669"/>
    <property type="project" value="InterPro"/>
</dbReference>